<name>A0ABS8T0Q3_DATST</name>
<comment type="caution">
    <text evidence="1">The sequence shown here is derived from an EMBL/GenBank/DDBJ whole genome shotgun (WGS) entry which is preliminary data.</text>
</comment>
<reference evidence="1 2" key="1">
    <citation type="journal article" date="2021" name="BMC Genomics">
        <title>Datura genome reveals duplications of psychoactive alkaloid biosynthetic genes and high mutation rate following tissue culture.</title>
        <authorList>
            <person name="Rajewski A."/>
            <person name="Carter-House D."/>
            <person name="Stajich J."/>
            <person name="Litt A."/>
        </authorList>
    </citation>
    <scope>NUCLEOTIDE SEQUENCE [LARGE SCALE GENOMIC DNA]</scope>
    <source>
        <strain evidence="1">AR-01</strain>
    </source>
</reference>
<evidence type="ECO:0000313" key="1">
    <source>
        <dbReference type="EMBL" id="MCD7464930.1"/>
    </source>
</evidence>
<organism evidence="1 2">
    <name type="scientific">Datura stramonium</name>
    <name type="common">Jimsonweed</name>
    <name type="synonym">Common thornapple</name>
    <dbReference type="NCBI Taxonomy" id="4076"/>
    <lineage>
        <taxon>Eukaryota</taxon>
        <taxon>Viridiplantae</taxon>
        <taxon>Streptophyta</taxon>
        <taxon>Embryophyta</taxon>
        <taxon>Tracheophyta</taxon>
        <taxon>Spermatophyta</taxon>
        <taxon>Magnoliopsida</taxon>
        <taxon>eudicotyledons</taxon>
        <taxon>Gunneridae</taxon>
        <taxon>Pentapetalae</taxon>
        <taxon>asterids</taxon>
        <taxon>lamiids</taxon>
        <taxon>Solanales</taxon>
        <taxon>Solanaceae</taxon>
        <taxon>Solanoideae</taxon>
        <taxon>Datureae</taxon>
        <taxon>Datura</taxon>
    </lineage>
</organism>
<gene>
    <name evidence="1" type="ORF">HAX54_000231</name>
</gene>
<dbReference type="Proteomes" id="UP000823775">
    <property type="component" value="Unassembled WGS sequence"/>
</dbReference>
<feature type="non-terminal residue" evidence="1">
    <location>
        <position position="1"/>
    </location>
</feature>
<proteinExistence type="predicted"/>
<protein>
    <submittedName>
        <fullName evidence="1">Uncharacterized protein</fullName>
    </submittedName>
</protein>
<keyword evidence="2" id="KW-1185">Reference proteome</keyword>
<feature type="non-terminal residue" evidence="1">
    <location>
        <position position="62"/>
    </location>
</feature>
<sequence>DDPLGRVLVYEEEQIKRSKKGDYLEELDATSSYVRRDIPVDILDKSLNWEKPKPSIEKAPVL</sequence>
<dbReference type="EMBL" id="JACEIK010001004">
    <property type="protein sequence ID" value="MCD7464930.1"/>
    <property type="molecule type" value="Genomic_DNA"/>
</dbReference>
<accession>A0ABS8T0Q3</accession>
<evidence type="ECO:0000313" key="2">
    <source>
        <dbReference type="Proteomes" id="UP000823775"/>
    </source>
</evidence>